<evidence type="ECO:0000256" key="5">
    <source>
        <dbReference type="ARBA" id="ARBA00022917"/>
    </source>
</evidence>
<evidence type="ECO:0000256" key="4">
    <source>
        <dbReference type="ARBA" id="ARBA00022840"/>
    </source>
</evidence>
<dbReference type="FunFam" id="3.30.930.10:FF:000006">
    <property type="entry name" value="Glycine--tRNA ligase alpha subunit"/>
    <property type="match status" value="1"/>
</dbReference>
<dbReference type="NCBIfam" id="TIGR00388">
    <property type="entry name" value="glyQ"/>
    <property type="match status" value="1"/>
</dbReference>
<dbReference type="HAMAP" id="MF_00254">
    <property type="entry name" value="Gly_tRNA_synth_alpha"/>
    <property type="match status" value="1"/>
</dbReference>
<evidence type="ECO:0000256" key="1">
    <source>
        <dbReference type="ARBA" id="ARBA00008226"/>
    </source>
</evidence>
<evidence type="ECO:0000256" key="6">
    <source>
        <dbReference type="ARBA" id="ARBA00023146"/>
    </source>
</evidence>
<evidence type="ECO:0000313" key="9">
    <source>
        <dbReference type="EMBL" id="CAA9240398.1"/>
    </source>
</evidence>
<evidence type="ECO:0000256" key="3">
    <source>
        <dbReference type="ARBA" id="ARBA00022741"/>
    </source>
</evidence>
<dbReference type="EC" id="6.1.1.14" evidence="8"/>
<protein>
    <recommendedName>
        <fullName evidence="8">Glycine--tRNA ligase alpha subunit</fullName>
        <ecNumber evidence="8">6.1.1.14</ecNumber>
    </recommendedName>
    <alternativeName>
        <fullName evidence="8">Glycyl-tRNA synthetase alpha subunit</fullName>
        <shortName evidence="8">GlyRS</shortName>
    </alternativeName>
</protein>
<organism evidence="9">
    <name type="scientific">uncultured Armatimonadetes bacterium</name>
    <dbReference type="NCBI Taxonomy" id="157466"/>
    <lineage>
        <taxon>Bacteria</taxon>
        <taxon>Bacillati</taxon>
        <taxon>Armatimonadota</taxon>
        <taxon>environmental samples</taxon>
    </lineage>
</organism>
<dbReference type="EMBL" id="CADCTO010000184">
    <property type="protein sequence ID" value="CAA9240398.1"/>
    <property type="molecule type" value="Genomic_DNA"/>
</dbReference>
<accession>A0A6J4I398</accession>
<dbReference type="PANTHER" id="PTHR30075:SF2">
    <property type="entry name" value="GLYCINE--TRNA LIGASE, CHLOROPLASTIC_MITOCHONDRIAL 2"/>
    <property type="match status" value="1"/>
</dbReference>
<keyword evidence="5 8" id="KW-0648">Protein biosynthesis</keyword>
<comment type="subunit">
    <text evidence="8">Tetramer of two alpha and two beta subunits.</text>
</comment>
<dbReference type="GO" id="GO:0005524">
    <property type="term" value="F:ATP binding"/>
    <property type="evidence" value="ECO:0007669"/>
    <property type="project" value="UniProtKB-UniRule"/>
</dbReference>
<gene>
    <name evidence="8" type="primary">glyQ</name>
    <name evidence="9" type="ORF">AVDCRST_MAG63-1507</name>
</gene>
<dbReference type="InterPro" id="IPR006194">
    <property type="entry name" value="Gly-tRNA-synth_heterodimer"/>
</dbReference>
<comment type="similarity">
    <text evidence="1 8">Belongs to the class-II aminoacyl-tRNA synthetase family.</text>
</comment>
<sequence length="301" mass="34035">MTFQELLFALQQFWGAQGCAIVQPYDVEVGAGTMHPATALRSLGPEPWNVAYVQPSRRPADGRYGRNPIRVQRYNQYQVLMKPSPDDIVDIYLESLRAIGIVPEEHDIRLVEDDWESAAMGASGVGWEVWLDGTEITQFTYFQQMGGIECKPVAAEITYGTERLAMLLQNVDAIWDIVWTRGPDGRPVTYGEMERDLEVQNCVYNFEQADTDYLFRLFDMQEAEAQRIVGDGLCYPAFDLMCKCSHTFNLLDARGVISVTERAAYINRCRTLARKCCQLYLTGREEAGYPLLPGGTQQRAA</sequence>
<dbReference type="Pfam" id="PF02091">
    <property type="entry name" value="tRNA-synt_2e"/>
    <property type="match status" value="1"/>
</dbReference>
<dbReference type="NCBIfam" id="NF006827">
    <property type="entry name" value="PRK09348.1"/>
    <property type="match status" value="1"/>
</dbReference>
<keyword evidence="3 8" id="KW-0547">Nucleotide-binding</keyword>
<reference evidence="9" key="1">
    <citation type="submission" date="2020-02" db="EMBL/GenBank/DDBJ databases">
        <authorList>
            <person name="Meier V. D."/>
        </authorList>
    </citation>
    <scope>NUCLEOTIDE SEQUENCE</scope>
    <source>
        <strain evidence="9">AVDCRST_MAG63</strain>
    </source>
</reference>
<dbReference type="PANTHER" id="PTHR30075">
    <property type="entry name" value="GLYCYL-TRNA SYNTHETASE"/>
    <property type="match status" value="1"/>
</dbReference>
<keyword evidence="2 8" id="KW-0436">Ligase</keyword>
<dbReference type="InterPro" id="IPR045864">
    <property type="entry name" value="aa-tRNA-synth_II/BPL/LPL"/>
</dbReference>
<dbReference type="PRINTS" id="PR01044">
    <property type="entry name" value="TRNASYNTHGA"/>
</dbReference>
<comment type="catalytic activity">
    <reaction evidence="7 8">
        <text>tRNA(Gly) + glycine + ATP = glycyl-tRNA(Gly) + AMP + diphosphate</text>
        <dbReference type="Rhea" id="RHEA:16013"/>
        <dbReference type="Rhea" id="RHEA-COMP:9664"/>
        <dbReference type="Rhea" id="RHEA-COMP:9683"/>
        <dbReference type="ChEBI" id="CHEBI:30616"/>
        <dbReference type="ChEBI" id="CHEBI:33019"/>
        <dbReference type="ChEBI" id="CHEBI:57305"/>
        <dbReference type="ChEBI" id="CHEBI:78442"/>
        <dbReference type="ChEBI" id="CHEBI:78522"/>
        <dbReference type="ChEBI" id="CHEBI:456215"/>
        <dbReference type="EC" id="6.1.1.14"/>
    </reaction>
</comment>
<keyword evidence="6 8" id="KW-0030">Aminoacyl-tRNA synthetase</keyword>
<evidence type="ECO:0000256" key="7">
    <source>
        <dbReference type="ARBA" id="ARBA00047937"/>
    </source>
</evidence>
<name>A0A6J4I398_9BACT</name>
<dbReference type="Gene3D" id="3.30.930.10">
    <property type="entry name" value="Bira Bifunctional Protein, Domain 2"/>
    <property type="match status" value="1"/>
</dbReference>
<comment type="subcellular location">
    <subcellularLocation>
        <location evidence="8">Cytoplasm</location>
    </subcellularLocation>
</comment>
<proteinExistence type="inferred from homology"/>
<evidence type="ECO:0000256" key="2">
    <source>
        <dbReference type="ARBA" id="ARBA00022598"/>
    </source>
</evidence>
<keyword evidence="4 8" id="KW-0067">ATP-binding</keyword>
<dbReference type="SUPFAM" id="SSF55681">
    <property type="entry name" value="Class II aaRS and biotin synthetases"/>
    <property type="match status" value="1"/>
</dbReference>
<dbReference type="GO" id="GO:0004820">
    <property type="term" value="F:glycine-tRNA ligase activity"/>
    <property type="evidence" value="ECO:0007669"/>
    <property type="project" value="UniProtKB-UniRule"/>
</dbReference>
<dbReference type="GO" id="GO:0006426">
    <property type="term" value="P:glycyl-tRNA aminoacylation"/>
    <property type="evidence" value="ECO:0007669"/>
    <property type="project" value="UniProtKB-UniRule"/>
</dbReference>
<dbReference type="AlphaFoldDB" id="A0A6J4I398"/>
<evidence type="ECO:0000256" key="8">
    <source>
        <dbReference type="HAMAP-Rule" id="MF_00254"/>
    </source>
</evidence>
<keyword evidence="8" id="KW-0963">Cytoplasm</keyword>
<dbReference type="PROSITE" id="PS50861">
    <property type="entry name" value="AA_TRNA_LIGASE_II_GLYAB"/>
    <property type="match status" value="1"/>
</dbReference>
<dbReference type="InterPro" id="IPR002310">
    <property type="entry name" value="Gly-tRNA_ligase_asu"/>
</dbReference>
<dbReference type="Gene3D" id="1.20.58.180">
    <property type="entry name" value="Class II aaRS and biotin synthetases, domain 2"/>
    <property type="match status" value="1"/>
</dbReference>
<dbReference type="GO" id="GO:0005829">
    <property type="term" value="C:cytosol"/>
    <property type="evidence" value="ECO:0007669"/>
    <property type="project" value="TreeGrafter"/>
</dbReference>